<dbReference type="EMBL" id="MU129011">
    <property type="protein sequence ID" value="KAF9510753.1"/>
    <property type="molecule type" value="Genomic_DNA"/>
</dbReference>
<feature type="chain" id="PRO_5040343124" evidence="1">
    <location>
        <begin position="23"/>
        <end position="200"/>
    </location>
</feature>
<protein>
    <submittedName>
        <fullName evidence="2">Uncharacterized protein</fullName>
    </submittedName>
</protein>
<feature type="signal peptide" evidence="1">
    <location>
        <begin position="1"/>
        <end position="22"/>
    </location>
</feature>
<name>A0A9P6ARU0_9AGAM</name>
<organism evidence="2 3">
    <name type="scientific">Hydnum rufescens UP504</name>
    <dbReference type="NCBI Taxonomy" id="1448309"/>
    <lineage>
        <taxon>Eukaryota</taxon>
        <taxon>Fungi</taxon>
        <taxon>Dikarya</taxon>
        <taxon>Basidiomycota</taxon>
        <taxon>Agaricomycotina</taxon>
        <taxon>Agaricomycetes</taxon>
        <taxon>Cantharellales</taxon>
        <taxon>Hydnaceae</taxon>
        <taxon>Hydnum</taxon>
    </lineage>
</organism>
<dbReference type="Proteomes" id="UP000886523">
    <property type="component" value="Unassembled WGS sequence"/>
</dbReference>
<dbReference type="AlphaFoldDB" id="A0A9P6ARU0"/>
<keyword evidence="1" id="KW-0732">Signal</keyword>
<comment type="caution">
    <text evidence="2">The sequence shown here is derived from an EMBL/GenBank/DDBJ whole genome shotgun (WGS) entry which is preliminary data.</text>
</comment>
<reference evidence="2" key="1">
    <citation type="journal article" date="2020" name="Nat. Commun.">
        <title>Large-scale genome sequencing of mycorrhizal fungi provides insights into the early evolution of symbiotic traits.</title>
        <authorList>
            <person name="Miyauchi S."/>
            <person name="Kiss E."/>
            <person name="Kuo A."/>
            <person name="Drula E."/>
            <person name="Kohler A."/>
            <person name="Sanchez-Garcia M."/>
            <person name="Morin E."/>
            <person name="Andreopoulos B."/>
            <person name="Barry K.W."/>
            <person name="Bonito G."/>
            <person name="Buee M."/>
            <person name="Carver A."/>
            <person name="Chen C."/>
            <person name="Cichocki N."/>
            <person name="Clum A."/>
            <person name="Culley D."/>
            <person name="Crous P.W."/>
            <person name="Fauchery L."/>
            <person name="Girlanda M."/>
            <person name="Hayes R.D."/>
            <person name="Keri Z."/>
            <person name="LaButti K."/>
            <person name="Lipzen A."/>
            <person name="Lombard V."/>
            <person name="Magnuson J."/>
            <person name="Maillard F."/>
            <person name="Murat C."/>
            <person name="Nolan M."/>
            <person name="Ohm R.A."/>
            <person name="Pangilinan J."/>
            <person name="Pereira M.F."/>
            <person name="Perotto S."/>
            <person name="Peter M."/>
            <person name="Pfister S."/>
            <person name="Riley R."/>
            <person name="Sitrit Y."/>
            <person name="Stielow J.B."/>
            <person name="Szollosi G."/>
            <person name="Zifcakova L."/>
            <person name="Stursova M."/>
            <person name="Spatafora J.W."/>
            <person name="Tedersoo L."/>
            <person name="Vaario L.M."/>
            <person name="Yamada A."/>
            <person name="Yan M."/>
            <person name="Wang P."/>
            <person name="Xu J."/>
            <person name="Bruns T."/>
            <person name="Baldrian P."/>
            <person name="Vilgalys R."/>
            <person name="Dunand C."/>
            <person name="Henrissat B."/>
            <person name="Grigoriev I.V."/>
            <person name="Hibbett D."/>
            <person name="Nagy L.G."/>
            <person name="Martin F.M."/>
        </authorList>
    </citation>
    <scope>NUCLEOTIDE SEQUENCE</scope>
    <source>
        <strain evidence="2">UP504</strain>
    </source>
</reference>
<proteinExistence type="predicted"/>
<keyword evidence="3" id="KW-1185">Reference proteome</keyword>
<accession>A0A9P6ARU0</accession>
<dbReference type="OrthoDB" id="3145071at2759"/>
<evidence type="ECO:0000313" key="2">
    <source>
        <dbReference type="EMBL" id="KAF9510753.1"/>
    </source>
</evidence>
<evidence type="ECO:0000313" key="3">
    <source>
        <dbReference type="Proteomes" id="UP000886523"/>
    </source>
</evidence>
<gene>
    <name evidence="2" type="ORF">BS47DRAFT_1347573</name>
</gene>
<evidence type="ECO:0000256" key="1">
    <source>
        <dbReference type="SAM" id="SignalP"/>
    </source>
</evidence>
<sequence>MHFFSTLASLTALIGMVALTDALEVLSRTEDCTPFKRGYLAANVTGVFTSFTVNSEDSISYIGNKQNPLRIEFQKCATLQDQGPGKLIDTNGRVYVPSKGKCIAISNVNDPTGPYFTTLLPCDTTPPFRFLIRNDIEAKGGIYWYGITDEEGTDPQGGCGLLGYKANSLGIPVVTQKTRAISVTCGGYPGHPFEIAKKPH</sequence>